<dbReference type="EMBL" id="JAZDWU010000004">
    <property type="protein sequence ID" value="KAL0005922.1"/>
    <property type="molecule type" value="Genomic_DNA"/>
</dbReference>
<proteinExistence type="predicted"/>
<evidence type="ECO:0000313" key="2">
    <source>
        <dbReference type="Proteomes" id="UP001459277"/>
    </source>
</evidence>
<feature type="non-terminal residue" evidence="1">
    <location>
        <position position="1"/>
    </location>
</feature>
<dbReference type="Proteomes" id="UP001459277">
    <property type="component" value="Unassembled WGS sequence"/>
</dbReference>
<protein>
    <submittedName>
        <fullName evidence="1">Uncharacterized protein</fullName>
    </submittedName>
</protein>
<accession>A0AAW2D6B1</accession>
<evidence type="ECO:0000313" key="1">
    <source>
        <dbReference type="EMBL" id="KAL0005922.1"/>
    </source>
</evidence>
<gene>
    <name evidence="1" type="ORF">SO802_013483</name>
</gene>
<organism evidence="1 2">
    <name type="scientific">Lithocarpus litseifolius</name>
    <dbReference type="NCBI Taxonomy" id="425828"/>
    <lineage>
        <taxon>Eukaryota</taxon>
        <taxon>Viridiplantae</taxon>
        <taxon>Streptophyta</taxon>
        <taxon>Embryophyta</taxon>
        <taxon>Tracheophyta</taxon>
        <taxon>Spermatophyta</taxon>
        <taxon>Magnoliopsida</taxon>
        <taxon>eudicotyledons</taxon>
        <taxon>Gunneridae</taxon>
        <taxon>Pentapetalae</taxon>
        <taxon>rosids</taxon>
        <taxon>fabids</taxon>
        <taxon>Fagales</taxon>
        <taxon>Fagaceae</taxon>
        <taxon>Lithocarpus</taxon>
    </lineage>
</organism>
<name>A0AAW2D6B1_9ROSI</name>
<reference evidence="1 2" key="1">
    <citation type="submission" date="2024-01" db="EMBL/GenBank/DDBJ databases">
        <title>A telomere-to-telomere, gap-free genome of sweet tea (Lithocarpus litseifolius).</title>
        <authorList>
            <person name="Zhou J."/>
        </authorList>
    </citation>
    <scope>NUCLEOTIDE SEQUENCE [LARGE SCALE GENOMIC DNA]</scope>
    <source>
        <strain evidence="1">Zhou-2022a</strain>
        <tissue evidence="1">Leaf</tissue>
    </source>
</reference>
<dbReference type="AlphaFoldDB" id="A0AAW2D6B1"/>
<keyword evidence="2" id="KW-1185">Reference proteome</keyword>
<comment type="caution">
    <text evidence="1">The sequence shown here is derived from an EMBL/GenBank/DDBJ whole genome shotgun (WGS) entry which is preliminary data.</text>
</comment>
<sequence>TYTEAKNQILSHAPKTCGVELNPNLISSSPLSTGSPYAATLVISGAGAAAPNLKVIGIAGIKGANRIDLLDLETYDLTIQVALGEMQMTTLIRRPLQDAVLVYCF</sequence>